<reference evidence="3 4" key="1">
    <citation type="journal article" date="2024" name="Commun. Biol.">
        <title>Comparative genomic analysis of thermophilic fungi reveals convergent evolutionary adaptations and gene losses.</title>
        <authorList>
            <person name="Steindorff A.S."/>
            <person name="Aguilar-Pontes M.V."/>
            <person name="Robinson A.J."/>
            <person name="Andreopoulos B."/>
            <person name="LaButti K."/>
            <person name="Kuo A."/>
            <person name="Mondo S."/>
            <person name="Riley R."/>
            <person name="Otillar R."/>
            <person name="Haridas S."/>
            <person name="Lipzen A."/>
            <person name="Grimwood J."/>
            <person name="Schmutz J."/>
            <person name="Clum A."/>
            <person name="Reid I.D."/>
            <person name="Moisan M.C."/>
            <person name="Butler G."/>
            <person name="Nguyen T.T.M."/>
            <person name="Dewar K."/>
            <person name="Conant G."/>
            <person name="Drula E."/>
            <person name="Henrissat B."/>
            <person name="Hansel C."/>
            <person name="Singer S."/>
            <person name="Hutchinson M.I."/>
            <person name="de Vries R.P."/>
            <person name="Natvig D.O."/>
            <person name="Powell A.J."/>
            <person name="Tsang A."/>
            <person name="Grigoriev I.V."/>
        </authorList>
    </citation>
    <scope>NUCLEOTIDE SEQUENCE [LARGE SCALE GENOMIC DNA]</scope>
    <source>
        <strain evidence="3 4">CBS 494.80</strain>
    </source>
</reference>
<dbReference type="InterPro" id="IPR038305">
    <property type="entry name" value="HeLo_sf"/>
</dbReference>
<evidence type="ECO:0000259" key="2">
    <source>
        <dbReference type="PROSITE" id="PS50127"/>
    </source>
</evidence>
<comment type="caution">
    <text evidence="3">The sequence shown here is derived from an EMBL/GenBank/DDBJ whole genome shotgun (WGS) entry which is preliminary data.</text>
</comment>
<dbReference type="Pfam" id="PF00179">
    <property type="entry name" value="UQ_con"/>
    <property type="match status" value="1"/>
</dbReference>
<gene>
    <name evidence="3" type="ORF">VTL71DRAFT_5837</name>
</gene>
<accession>A0ABR4BYR6</accession>
<feature type="domain" description="UBC core" evidence="2">
    <location>
        <begin position="293"/>
        <end position="438"/>
    </location>
</feature>
<dbReference type="Gene3D" id="1.20.120.1020">
    <property type="entry name" value="Prion-inhibition and propagation, HeLo domain"/>
    <property type="match status" value="1"/>
</dbReference>
<dbReference type="SMART" id="SM00212">
    <property type="entry name" value="UBCc"/>
    <property type="match status" value="1"/>
</dbReference>
<evidence type="ECO:0000313" key="3">
    <source>
        <dbReference type="EMBL" id="KAL2062765.1"/>
    </source>
</evidence>
<dbReference type="InterPro" id="IPR029498">
    <property type="entry name" value="HeLo_dom"/>
</dbReference>
<name>A0ABR4BYR6_9HELO</name>
<evidence type="ECO:0000313" key="4">
    <source>
        <dbReference type="Proteomes" id="UP001595075"/>
    </source>
</evidence>
<proteinExistence type="predicted"/>
<dbReference type="InterPro" id="IPR000608">
    <property type="entry name" value="UBC"/>
</dbReference>
<dbReference type="CDD" id="cd00195">
    <property type="entry name" value="UBCc_UEV"/>
    <property type="match status" value="1"/>
</dbReference>
<keyword evidence="1" id="KW-0833">Ubl conjugation pathway</keyword>
<dbReference type="Gene3D" id="3.10.110.10">
    <property type="entry name" value="Ubiquitin Conjugating Enzyme"/>
    <property type="match status" value="1"/>
</dbReference>
<dbReference type="Pfam" id="PF14479">
    <property type="entry name" value="HeLo"/>
    <property type="match status" value="1"/>
</dbReference>
<dbReference type="PANTHER" id="PTHR24067">
    <property type="entry name" value="UBIQUITIN-CONJUGATING ENZYME E2"/>
    <property type="match status" value="1"/>
</dbReference>
<dbReference type="InterPro" id="IPR016135">
    <property type="entry name" value="UBQ-conjugating_enzyme/RWD"/>
</dbReference>
<evidence type="ECO:0000256" key="1">
    <source>
        <dbReference type="ARBA" id="ARBA00022786"/>
    </source>
</evidence>
<dbReference type="InterPro" id="IPR050113">
    <property type="entry name" value="Ub_conjugating_enzyme"/>
</dbReference>
<dbReference type="PROSITE" id="PS50127">
    <property type="entry name" value="UBC_2"/>
    <property type="match status" value="1"/>
</dbReference>
<dbReference type="SUPFAM" id="SSF54495">
    <property type="entry name" value="UBC-like"/>
    <property type="match status" value="1"/>
</dbReference>
<sequence length="438" mass="48627">MEIAGLGIGVASIVGLVSTGLDMLCKVDAARDRLRSIGIVRTKLRNLSSSNGPRRIRLSLAGIIPFITPADHPSSPEDRFTALMDHLAAEQRNTTLWRLTQWAIRDEKKLSKIVQDLTTLVEDLYKMAGTSYEIGFKALVPEEASPYIVPVRQDPDVSSEDRHESVPACAPVLAIESSIQHATLNEVLLDAAEEADIYSASPLRKVNSAGLSIAAHKRDKSAGSKEETSTLKPTTPIAFQPAHECLDPDPPLRRFENIIEANQAAMQEAQRRMAWEASNSVLQNTTTGDVPATISKRLLKEIQDQNKPARPITELSTYWSIMDDNILRIIGTVKGPEDTPWVNGYFHLMIDVYPDHPFKMPECHFITKILHPDVETSAGKLCQVPGGNPKEFFTNWRPSQRITHLLEKALKNMIDHQGVSEFVGLKSENSRKVTLFVT</sequence>
<protein>
    <recommendedName>
        <fullName evidence="2">UBC core domain-containing protein</fullName>
    </recommendedName>
</protein>
<keyword evidence="4" id="KW-1185">Reference proteome</keyword>
<dbReference type="Proteomes" id="UP001595075">
    <property type="component" value="Unassembled WGS sequence"/>
</dbReference>
<organism evidence="3 4">
    <name type="scientific">Oculimacula yallundae</name>
    <dbReference type="NCBI Taxonomy" id="86028"/>
    <lineage>
        <taxon>Eukaryota</taxon>
        <taxon>Fungi</taxon>
        <taxon>Dikarya</taxon>
        <taxon>Ascomycota</taxon>
        <taxon>Pezizomycotina</taxon>
        <taxon>Leotiomycetes</taxon>
        <taxon>Helotiales</taxon>
        <taxon>Ploettnerulaceae</taxon>
        <taxon>Oculimacula</taxon>
    </lineage>
</organism>
<dbReference type="EMBL" id="JAZHXI010000016">
    <property type="protein sequence ID" value="KAL2062765.1"/>
    <property type="molecule type" value="Genomic_DNA"/>
</dbReference>